<gene>
    <name evidence="2" type="ORF">AMON00008_LOCUS4518</name>
</gene>
<accession>A0A7S4UXS5</accession>
<reference evidence="2" key="1">
    <citation type="submission" date="2021-01" db="EMBL/GenBank/DDBJ databases">
        <authorList>
            <person name="Corre E."/>
            <person name="Pelletier E."/>
            <person name="Niang G."/>
            <person name="Scheremetjew M."/>
            <person name="Finn R."/>
            <person name="Kale V."/>
            <person name="Holt S."/>
            <person name="Cochrane G."/>
            <person name="Meng A."/>
            <person name="Brown T."/>
            <person name="Cohen L."/>
        </authorList>
    </citation>
    <scope>NUCLEOTIDE SEQUENCE</scope>
    <source>
        <strain evidence="2">CCMP3105</strain>
    </source>
</reference>
<evidence type="ECO:0000313" key="2">
    <source>
        <dbReference type="EMBL" id="CAE4564899.1"/>
    </source>
</evidence>
<sequence>MAGSDVEKQRALWISEVADQRRRASANAQRPYDAREHEVTDPYFPEKPWLVPESQAASGARRLHDSVNALRCMEEGDSHTVSKLQGKLRLLEKYQPQGAQTEKRALAEQIARLRGVLRAKRAGEGAGVERRLARRSPLADASRTPGRSCTAQATAASRPSILRTGSAVDSKPLAPSVSFDLPEGAGSLKRLARSRSPLALARPQCASETREPPRWKVRFPLDAAEQGAQASERSARRA</sequence>
<protein>
    <submittedName>
        <fullName evidence="2">Uncharacterized protein</fullName>
    </submittedName>
</protein>
<name>A0A7S4UXS5_9DINO</name>
<feature type="region of interest" description="Disordered" evidence="1">
    <location>
        <begin position="123"/>
        <end position="238"/>
    </location>
</feature>
<proteinExistence type="predicted"/>
<organism evidence="2">
    <name type="scientific">Alexandrium monilatum</name>
    <dbReference type="NCBI Taxonomy" id="311494"/>
    <lineage>
        <taxon>Eukaryota</taxon>
        <taxon>Sar</taxon>
        <taxon>Alveolata</taxon>
        <taxon>Dinophyceae</taxon>
        <taxon>Gonyaulacales</taxon>
        <taxon>Pyrocystaceae</taxon>
        <taxon>Alexandrium</taxon>
    </lineage>
</organism>
<feature type="compositionally biased region" description="Polar residues" evidence="1">
    <location>
        <begin position="145"/>
        <end position="157"/>
    </location>
</feature>
<evidence type="ECO:0000256" key="1">
    <source>
        <dbReference type="SAM" id="MobiDB-lite"/>
    </source>
</evidence>
<dbReference type="AlphaFoldDB" id="A0A7S4UXS5"/>
<dbReference type="EMBL" id="HBNR01006893">
    <property type="protein sequence ID" value="CAE4564899.1"/>
    <property type="molecule type" value="Transcribed_RNA"/>
</dbReference>
<feature type="region of interest" description="Disordered" evidence="1">
    <location>
        <begin position="20"/>
        <end position="39"/>
    </location>
</feature>